<organism evidence="1 2">
    <name type="scientific">Thermaerobacter composti</name>
    <dbReference type="NCBI Taxonomy" id="554949"/>
    <lineage>
        <taxon>Bacteria</taxon>
        <taxon>Bacillati</taxon>
        <taxon>Bacillota</taxon>
        <taxon>Clostridia</taxon>
        <taxon>Eubacteriales</taxon>
        <taxon>Clostridiales Family XVII. Incertae Sedis</taxon>
        <taxon>Thermaerobacter</taxon>
    </lineage>
</organism>
<dbReference type="InterPro" id="IPR029052">
    <property type="entry name" value="Metallo-depent_PP-like"/>
</dbReference>
<dbReference type="Pfam" id="PF13277">
    <property type="entry name" value="YmdB"/>
    <property type="match status" value="1"/>
</dbReference>
<accession>A0ABZ0QTJ0</accession>
<gene>
    <name evidence="1" type="ORF">Q5761_05250</name>
</gene>
<dbReference type="PANTHER" id="PTHR36303">
    <property type="entry name" value="2',3'-CYCLIC-NUCLEOTIDE 2'-PHOSPHODIESTERASE"/>
    <property type="match status" value="1"/>
</dbReference>
<dbReference type="SUPFAM" id="SSF56300">
    <property type="entry name" value="Metallo-dependent phosphatases"/>
    <property type="match status" value="1"/>
</dbReference>
<name>A0ABZ0QTJ0_9FIRM</name>
<evidence type="ECO:0000313" key="1">
    <source>
        <dbReference type="EMBL" id="WPD20047.1"/>
    </source>
</evidence>
<proteinExistence type="predicted"/>
<evidence type="ECO:0000313" key="2">
    <source>
        <dbReference type="Proteomes" id="UP001304683"/>
    </source>
</evidence>
<dbReference type="Proteomes" id="UP001304683">
    <property type="component" value="Chromosome"/>
</dbReference>
<protein>
    <submittedName>
        <fullName evidence="1">TIGR00282 family metallophosphoesterase</fullName>
    </submittedName>
</protein>
<dbReference type="PIRSF" id="PIRSF004789">
    <property type="entry name" value="DR1281"/>
    <property type="match status" value="1"/>
</dbReference>
<dbReference type="Gene3D" id="3.60.21.10">
    <property type="match status" value="1"/>
</dbReference>
<keyword evidence="2" id="KW-1185">Reference proteome</keyword>
<dbReference type="InterPro" id="IPR005235">
    <property type="entry name" value="YmdB-like"/>
</dbReference>
<sequence>MRLLFIGDVVGRAGRRMLRDHLESLIEQHGIELTVVNGENAAGGWGLTPETADELFAAGADVITLGNHWADRKEILPYLERNPRVLRPLNWPGEPPGQGAVVAEGRSGCRVAVLCLMGRVFADSLLDDPFVAADRALTGLAGQAAAILVDVHGDATSEKQALAWYLDGRVSAVVGTHTHTPTADERVLPGGTAAITDVGMTGPRDSIIGFEPDGVIRRLRTQLHVRLEVARGPRVLCGVIVDVDRDTGKARAIERIRVEDPG</sequence>
<reference evidence="1 2" key="1">
    <citation type="submission" date="2023-08" db="EMBL/GenBank/DDBJ databases">
        <title>Genome sequence of Thermaerobacter compostii strain Ins1, a spore-forming filamentous bacterium isolated from a deep geothermal reservoir.</title>
        <authorList>
            <person name="Bregnard D."/>
            <person name="Gonzalez D."/>
            <person name="Junier P."/>
        </authorList>
    </citation>
    <scope>NUCLEOTIDE SEQUENCE [LARGE SCALE GENOMIC DNA]</scope>
    <source>
        <strain evidence="1 2">Ins1</strain>
    </source>
</reference>
<dbReference type="RefSeq" id="WP_318751453.1">
    <property type="nucleotide sequence ID" value="NZ_CP132508.1"/>
</dbReference>
<dbReference type="NCBIfam" id="TIGR00282">
    <property type="entry name" value="TIGR00282 family metallophosphoesterase"/>
    <property type="match status" value="1"/>
</dbReference>
<dbReference type="EMBL" id="CP132508">
    <property type="protein sequence ID" value="WPD20047.1"/>
    <property type="molecule type" value="Genomic_DNA"/>
</dbReference>
<dbReference type="CDD" id="cd07382">
    <property type="entry name" value="MPP_DR1281"/>
    <property type="match status" value="1"/>
</dbReference>
<dbReference type="PANTHER" id="PTHR36303:SF1">
    <property type="entry name" value="2',3'-CYCLIC-NUCLEOTIDE 2'-PHOSPHODIESTERASE"/>
    <property type="match status" value="1"/>
</dbReference>